<name>A0A1E5P438_9ACTN</name>
<dbReference type="RefSeq" id="WP_069935033.1">
    <property type="nucleotide sequence ID" value="NZ_MEHJ01000001.1"/>
</dbReference>
<gene>
    <name evidence="1" type="ORF">AS594_07185</name>
</gene>
<sequence>MSTKSKAKGTKAESEVVKYLQEWWPAAERRALSGNKDKGDVAGIPKVVIEVKAAATQLLTAWCRETWTEMENAGATTCVLVVKRPYKSVGQWDAYVPYVLLPWDPGDNEGQKEVELWARMDLRLAVLLMTDVMGH</sequence>
<proteinExistence type="predicted"/>
<dbReference type="EMBL" id="MEHJ01000001">
    <property type="protein sequence ID" value="OEJ24306.1"/>
    <property type="molecule type" value="Genomic_DNA"/>
</dbReference>
<reference evidence="1 2" key="1">
    <citation type="submission" date="2016-08" db="EMBL/GenBank/DDBJ databases">
        <title>Complete genome sequence of Streptomyces agglomeratus strain 6-3-2, a novel anti-MRSA actinomycete isolated from Wuli of Tebit, China.</title>
        <authorList>
            <person name="Chen X."/>
        </authorList>
    </citation>
    <scope>NUCLEOTIDE SEQUENCE [LARGE SCALE GENOMIC DNA]</scope>
    <source>
        <strain evidence="1 2">6-3-2</strain>
    </source>
</reference>
<evidence type="ECO:0000313" key="2">
    <source>
        <dbReference type="Proteomes" id="UP000095759"/>
    </source>
</evidence>
<dbReference type="AlphaFoldDB" id="A0A1E5P438"/>
<protein>
    <submittedName>
        <fullName evidence="1">Uncharacterized protein</fullName>
    </submittedName>
</protein>
<accession>A0A1E5P438</accession>
<organism evidence="1 2">
    <name type="scientific">Streptomyces agglomeratus</name>
    <dbReference type="NCBI Taxonomy" id="285458"/>
    <lineage>
        <taxon>Bacteria</taxon>
        <taxon>Bacillati</taxon>
        <taxon>Actinomycetota</taxon>
        <taxon>Actinomycetes</taxon>
        <taxon>Kitasatosporales</taxon>
        <taxon>Streptomycetaceae</taxon>
        <taxon>Streptomyces</taxon>
    </lineage>
</organism>
<dbReference type="Proteomes" id="UP000095759">
    <property type="component" value="Unassembled WGS sequence"/>
</dbReference>
<keyword evidence="2" id="KW-1185">Reference proteome</keyword>
<evidence type="ECO:0000313" key="1">
    <source>
        <dbReference type="EMBL" id="OEJ24306.1"/>
    </source>
</evidence>
<comment type="caution">
    <text evidence="1">The sequence shown here is derived from an EMBL/GenBank/DDBJ whole genome shotgun (WGS) entry which is preliminary data.</text>
</comment>